<comment type="caution">
    <text evidence="2">The sequence shown here is derived from an EMBL/GenBank/DDBJ whole genome shotgun (WGS) entry which is preliminary data.</text>
</comment>
<evidence type="ECO:0000313" key="2">
    <source>
        <dbReference type="EMBL" id="KAK3556990.1"/>
    </source>
</evidence>
<dbReference type="Proteomes" id="UP001274896">
    <property type="component" value="Unassembled WGS sequence"/>
</dbReference>
<dbReference type="GO" id="GO:0046983">
    <property type="term" value="F:protein dimerization activity"/>
    <property type="evidence" value="ECO:0007669"/>
    <property type="project" value="InterPro"/>
</dbReference>
<dbReference type="Pfam" id="PF05699">
    <property type="entry name" value="Dimer_Tnp_hAT"/>
    <property type="match status" value="1"/>
</dbReference>
<accession>A0AAE0RKV8</accession>
<reference evidence="2" key="1">
    <citation type="submission" date="2023-06" db="EMBL/GenBank/DDBJ databases">
        <title>Male Hemibagrus guttatus genome.</title>
        <authorList>
            <person name="Bian C."/>
        </authorList>
    </citation>
    <scope>NUCLEOTIDE SEQUENCE</scope>
    <source>
        <strain evidence="2">Male_cb2023</strain>
        <tissue evidence="2">Muscle</tissue>
    </source>
</reference>
<feature type="domain" description="HAT C-terminal dimerisation" evidence="1">
    <location>
        <begin position="91"/>
        <end position="169"/>
    </location>
</feature>
<name>A0AAE0RKV8_9TELE</name>
<gene>
    <name evidence="2" type="ORF">QTP70_022329</name>
</gene>
<sequence length="172" mass="19164">MRTTLDPCFKSLPFLDVITRSNLFNSLIEKILEYHPPQAQASEEQLEVVSSSGDPPAKRAPIFELFGKLFPVNPSTPANKSPSQMVKEEVECYKQVPTLPMDSNPLVWWKDNESQFPHVAKLAKCYLGVSATSVPSERVLSTAGDIFTAQRASLSPENVDMMVLLKKNLKLN</sequence>
<keyword evidence="3" id="KW-1185">Reference proteome</keyword>
<organism evidence="2 3">
    <name type="scientific">Hemibagrus guttatus</name>
    <dbReference type="NCBI Taxonomy" id="175788"/>
    <lineage>
        <taxon>Eukaryota</taxon>
        <taxon>Metazoa</taxon>
        <taxon>Chordata</taxon>
        <taxon>Craniata</taxon>
        <taxon>Vertebrata</taxon>
        <taxon>Euteleostomi</taxon>
        <taxon>Actinopterygii</taxon>
        <taxon>Neopterygii</taxon>
        <taxon>Teleostei</taxon>
        <taxon>Ostariophysi</taxon>
        <taxon>Siluriformes</taxon>
        <taxon>Bagridae</taxon>
        <taxon>Hemibagrus</taxon>
    </lineage>
</organism>
<dbReference type="PANTHER" id="PTHR47611:SF3">
    <property type="entry name" value="HAT C-TERMINAL DIMERISATION DOMAIN-CONTAINING PROTEIN"/>
    <property type="match status" value="1"/>
</dbReference>
<dbReference type="EMBL" id="JAUCMX010000001">
    <property type="protein sequence ID" value="KAK3556990.1"/>
    <property type="molecule type" value="Genomic_DNA"/>
</dbReference>
<dbReference type="InterPro" id="IPR012337">
    <property type="entry name" value="RNaseH-like_sf"/>
</dbReference>
<dbReference type="SUPFAM" id="SSF53098">
    <property type="entry name" value="Ribonuclease H-like"/>
    <property type="match status" value="1"/>
</dbReference>
<protein>
    <recommendedName>
        <fullName evidence="1">HAT C-terminal dimerisation domain-containing protein</fullName>
    </recommendedName>
</protein>
<proteinExistence type="predicted"/>
<evidence type="ECO:0000313" key="3">
    <source>
        <dbReference type="Proteomes" id="UP001274896"/>
    </source>
</evidence>
<evidence type="ECO:0000259" key="1">
    <source>
        <dbReference type="Pfam" id="PF05699"/>
    </source>
</evidence>
<dbReference type="InterPro" id="IPR008906">
    <property type="entry name" value="HATC_C_dom"/>
</dbReference>
<dbReference type="AlphaFoldDB" id="A0AAE0RKV8"/>
<dbReference type="PANTHER" id="PTHR47611">
    <property type="entry name" value="HAT DIMERISATION DOMAIN, C-TERMINAL"/>
    <property type="match status" value="1"/>
</dbReference>